<feature type="region of interest" description="Disordered" evidence="9">
    <location>
        <begin position="1"/>
        <end position="69"/>
    </location>
</feature>
<dbReference type="EMBL" id="JBHGVX010000009">
    <property type="protein sequence ID" value="KAL1792356.1"/>
    <property type="molecule type" value="Genomic_DNA"/>
</dbReference>
<keyword evidence="13" id="KW-1185">Reference proteome</keyword>
<dbReference type="PROSITE" id="PS51762">
    <property type="entry name" value="GH16_2"/>
    <property type="match status" value="1"/>
</dbReference>
<feature type="domain" description="GH16" evidence="11">
    <location>
        <begin position="265"/>
        <end position="614"/>
    </location>
</feature>
<dbReference type="PANTHER" id="PTHR31361">
    <property type="entry name" value="BETA-GLUCAN SYNTHESIS-ASSOCIATED PROTEIN KRE6-RELATED"/>
    <property type="match status" value="1"/>
</dbReference>
<organism evidence="12 13">
    <name type="scientific">Alternaria dauci</name>
    <dbReference type="NCBI Taxonomy" id="48095"/>
    <lineage>
        <taxon>Eukaryota</taxon>
        <taxon>Fungi</taxon>
        <taxon>Dikarya</taxon>
        <taxon>Ascomycota</taxon>
        <taxon>Pezizomycotina</taxon>
        <taxon>Dothideomycetes</taxon>
        <taxon>Pleosporomycetidae</taxon>
        <taxon>Pleosporales</taxon>
        <taxon>Pleosporineae</taxon>
        <taxon>Pleosporaceae</taxon>
        <taxon>Alternaria</taxon>
        <taxon>Alternaria sect. Porri</taxon>
    </lineage>
</organism>
<sequence>MMPQSPRGNGPPHLRLNSGSYEPTTDDNPPPAVRPSTARTNSARSLTQPTRPGTAPNQSPAIPSPGAPYIYSDAAVAESAEMLLPPKKMRTRSYRDESPMQSPSGFSSRRTSWSSDMTGGPFGSPFDDSRAPSRAGSEDDLNTQTVSEKFNIHPSAGLLLFPEDVEKDDYLHNPDPNEKDKRDCDIFTRRGMVNLGGLGLLALGLLMLFIGYPILTFVEDITKTEKGPCTDNPLCIEGKQNEPLLNNIRRGLIDPDTPQDVMTRTSYNGEKQVLVFSDEFNTDGRTFYDGDDPFFQAVDIWYGATMDLEWYDPDQAFTKDGVLNLRFTKEPSHGLDYRSGMIQSWNKLCYKGGHLEASISLPGRGNVSGFWPGFWTMGNLARPGYLASTEGLWPYSYHDECDIGITPNQSSYDGLSYLPGMKLPACTCKNEDHPSPGKSRSAPEIDALEGSVHFLGPGETNAIGVVSQSFQAAPFDTWYMPDYEYMELYDTSITTMNAYKGGPFQQAISGLTNLNNDWYDGKQYQTYSFEYKTGDEGFITWYVGEDKTWTMDARATRANGNIGTRIIPEEPMSVIANFGMSNSFAAINIEDIEANDLPATMRIDYIRIYQPEDAQIMTCDPEGYPTTEYIRTHPEPYANPNLTDWKSTKYDWPKNSFMDDCKE</sequence>
<feature type="transmembrane region" description="Helical" evidence="10">
    <location>
        <begin position="191"/>
        <end position="215"/>
    </location>
</feature>
<feature type="compositionally biased region" description="Polar residues" evidence="9">
    <location>
        <begin position="17"/>
        <end position="27"/>
    </location>
</feature>
<dbReference type="SUPFAM" id="SSF49899">
    <property type="entry name" value="Concanavalin A-like lectins/glucanases"/>
    <property type="match status" value="1"/>
</dbReference>
<comment type="caution">
    <text evidence="12">The sequence shown here is derived from an EMBL/GenBank/DDBJ whole genome shotgun (WGS) entry which is preliminary data.</text>
</comment>
<protein>
    <recommendedName>
        <fullName evidence="11">GH16 domain-containing protein</fullName>
    </recommendedName>
</protein>
<feature type="compositionally biased region" description="Low complexity" evidence="9">
    <location>
        <begin position="102"/>
        <end position="115"/>
    </location>
</feature>
<feature type="region of interest" description="Disordered" evidence="9">
    <location>
        <begin position="82"/>
        <end position="144"/>
    </location>
</feature>
<dbReference type="Pfam" id="PF03935">
    <property type="entry name" value="SKN1_KRE6_Sbg1"/>
    <property type="match status" value="1"/>
</dbReference>
<dbReference type="PANTHER" id="PTHR31361:SF1">
    <property type="entry name" value="BETA-GLUCAN SYNTHESIS-ASSOCIATED PROTEIN KRE6-RELATED"/>
    <property type="match status" value="1"/>
</dbReference>
<evidence type="ECO:0000256" key="6">
    <source>
        <dbReference type="ARBA" id="ARBA00023136"/>
    </source>
</evidence>
<comment type="similarity">
    <text evidence="2">Belongs to the SKN1/KRE6 family.</text>
</comment>
<evidence type="ECO:0000256" key="3">
    <source>
        <dbReference type="ARBA" id="ARBA00022692"/>
    </source>
</evidence>
<evidence type="ECO:0000256" key="8">
    <source>
        <dbReference type="ARBA" id="ARBA00023316"/>
    </source>
</evidence>
<dbReference type="Proteomes" id="UP001578633">
    <property type="component" value="Chromosome 9"/>
</dbReference>
<reference evidence="12 13" key="1">
    <citation type="submission" date="2024-09" db="EMBL/GenBank/DDBJ databases">
        <title>T2T genomes of carrot and Alternaria dauci and their utility for understanding host-pathogen interaction during carrot leaf blight disease.</title>
        <authorList>
            <person name="Liu W."/>
            <person name="Xu S."/>
            <person name="Ou C."/>
            <person name="Liu X."/>
            <person name="Zhuang F."/>
            <person name="Deng X.W."/>
        </authorList>
    </citation>
    <scope>NUCLEOTIDE SEQUENCE [LARGE SCALE GENOMIC DNA]</scope>
    <source>
        <strain evidence="12 13">A2016</strain>
    </source>
</reference>
<feature type="compositionally biased region" description="Polar residues" evidence="9">
    <location>
        <begin position="37"/>
        <end position="61"/>
    </location>
</feature>
<comment type="subcellular location">
    <subcellularLocation>
        <location evidence="1">Membrane</location>
        <topology evidence="1">Single-pass type II membrane protein</topology>
    </subcellularLocation>
</comment>
<dbReference type="InterPro" id="IPR000757">
    <property type="entry name" value="Beta-glucanase-like"/>
</dbReference>
<gene>
    <name evidence="12" type="ORF">ACET3X_008863</name>
</gene>
<keyword evidence="5 10" id="KW-1133">Transmembrane helix</keyword>
<evidence type="ECO:0000256" key="10">
    <source>
        <dbReference type="SAM" id="Phobius"/>
    </source>
</evidence>
<evidence type="ECO:0000256" key="7">
    <source>
        <dbReference type="ARBA" id="ARBA00023180"/>
    </source>
</evidence>
<evidence type="ECO:0000259" key="11">
    <source>
        <dbReference type="PROSITE" id="PS51762"/>
    </source>
</evidence>
<name>A0ABR3U784_9PLEO</name>
<evidence type="ECO:0000256" key="2">
    <source>
        <dbReference type="ARBA" id="ARBA00010962"/>
    </source>
</evidence>
<dbReference type="Gene3D" id="2.60.120.200">
    <property type="match status" value="1"/>
</dbReference>
<evidence type="ECO:0000313" key="13">
    <source>
        <dbReference type="Proteomes" id="UP001578633"/>
    </source>
</evidence>
<dbReference type="InterPro" id="IPR013320">
    <property type="entry name" value="ConA-like_dom_sf"/>
</dbReference>
<dbReference type="GeneID" id="96089185"/>
<evidence type="ECO:0000256" key="4">
    <source>
        <dbReference type="ARBA" id="ARBA00022968"/>
    </source>
</evidence>
<keyword evidence="4" id="KW-0735">Signal-anchor</keyword>
<keyword evidence="7" id="KW-0325">Glycoprotein</keyword>
<evidence type="ECO:0000313" key="12">
    <source>
        <dbReference type="EMBL" id="KAL1792356.1"/>
    </source>
</evidence>
<proteinExistence type="inferred from homology"/>
<evidence type="ECO:0000256" key="9">
    <source>
        <dbReference type="SAM" id="MobiDB-lite"/>
    </source>
</evidence>
<evidence type="ECO:0000256" key="1">
    <source>
        <dbReference type="ARBA" id="ARBA00004606"/>
    </source>
</evidence>
<accession>A0ABR3U784</accession>
<dbReference type="RefSeq" id="XP_069302940.1">
    <property type="nucleotide sequence ID" value="XM_069455711.1"/>
</dbReference>
<keyword evidence="6 10" id="KW-0472">Membrane</keyword>
<evidence type="ECO:0000256" key="5">
    <source>
        <dbReference type="ARBA" id="ARBA00022989"/>
    </source>
</evidence>
<dbReference type="CDD" id="cd02180">
    <property type="entry name" value="GH16_fungal_KRE6_glucanase"/>
    <property type="match status" value="1"/>
</dbReference>
<keyword evidence="3 10" id="KW-0812">Transmembrane</keyword>
<dbReference type="InterPro" id="IPR005629">
    <property type="entry name" value="Skn1/Kre6/Sbg1"/>
</dbReference>
<keyword evidence="8" id="KW-0961">Cell wall biogenesis/degradation</keyword>